<protein>
    <submittedName>
        <fullName evidence="2">Uncharacterized protein</fullName>
    </submittedName>
</protein>
<evidence type="ECO:0000313" key="3">
    <source>
        <dbReference type="Proteomes" id="UP000594051"/>
    </source>
</evidence>
<proteinExistence type="predicted"/>
<evidence type="ECO:0000313" key="2">
    <source>
        <dbReference type="EMBL" id="QOR58415.1"/>
    </source>
</evidence>
<dbReference type="Proteomes" id="UP000594051">
    <property type="component" value="Segment"/>
</dbReference>
<dbReference type="KEGG" id="vg:65128886"/>
<keyword evidence="3" id="KW-1185">Reference proteome</keyword>
<feature type="compositionally biased region" description="Polar residues" evidence="1">
    <location>
        <begin position="174"/>
        <end position="189"/>
    </location>
</feature>
<dbReference type="GeneID" id="65128886"/>
<accession>A0A7M1RVG5</accession>
<dbReference type="RefSeq" id="YP_010110573.1">
    <property type="nucleotide sequence ID" value="NC_055872.1"/>
</dbReference>
<name>A0A7M1RVG5_9CAUD</name>
<feature type="region of interest" description="Disordered" evidence="1">
    <location>
        <begin position="174"/>
        <end position="198"/>
    </location>
</feature>
<sequence length="198" mass="22079">MLYNIFDAAVNTIDKPGSRNHGKKYIVFTMEPNIDYPQESDIVKYPLFPGNPSVIAKVEQAIANNTISSLAPFHGKIVIIEDLPPFYRTYPYDTVGVDGRQHKAGEMVVNKAGLPVIHTTMRVFVPTLPDETPREDPRSIALRQIDRICIPAIETKEEYVPENVFGSEQSVSSQIPVNQQVNDQTTKQPGVQPIGSPY</sequence>
<organism evidence="2 3">
    <name type="scientific">uncultured phage cr118_1</name>
    <dbReference type="NCBI Taxonomy" id="2772063"/>
    <lineage>
        <taxon>Viruses</taxon>
        <taxon>Duplodnaviria</taxon>
        <taxon>Heunggongvirae</taxon>
        <taxon>Uroviricota</taxon>
        <taxon>Caudoviricetes</taxon>
        <taxon>Crassvirales</taxon>
        <taxon>Suoliviridae</taxon>
        <taxon>Uncouvirinae</taxon>
        <taxon>Besingivirus</taxon>
        <taxon>Besingivirus coli</taxon>
    </lineage>
</organism>
<dbReference type="EMBL" id="MT774379">
    <property type="protein sequence ID" value="QOR58415.1"/>
    <property type="molecule type" value="Genomic_DNA"/>
</dbReference>
<reference evidence="2 3" key="1">
    <citation type="submission" date="2020-07" db="EMBL/GenBank/DDBJ databases">
        <title>Taxonomic proposal: Crassvirales, a new order of highly abundant and diverse bacterial viruses.</title>
        <authorList>
            <person name="Shkoporov A.N."/>
            <person name="Stockdale S.R."/>
            <person name="Guerin E."/>
            <person name="Ross R.P."/>
            <person name="Hill C."/>
        </authorList>
    </citation>
    <scope>NUCLEOTIDE SEQUENCE [LARGE SCALE GENOMIC DNA]</scope>
</reference>
<evidence type="ECO:0000256" key="1">
    <source>
        <dbReference type="SAM" id="MobiDB-lite"/>
    </source>
</evidence>